<gene>
    <name evidence="4" type="ORF">V7S43_019071</name>
</gene>
<proteinExistence type="predicted"/>
<keyword evidence="5" id="KW-1185">Reference proteome</keyword>
<reference evidence="4 5" key="1">
    <citation type="submission" date="2024-09" db="EMBL/GenBank/DDBJ databases">
        <title>Genome sequencing and assembly of Phytophthora oleae, isolate VK10A, causative agent of rot of olive drupes.</title>
        <authorList>
            <person name="Conti Taguali S."/>
            <person name="Riolo M."/>
            <person name="La Spada F."/>
            <person name="Cacciola S.O."/>
            <person name="Dionisio G."/>
        </authorList>
    </citation>
    <scope>NUCLEOTIDE SEQUENCE [LARGE SCALE GENOMIC DNA]</scope>
    <source>
        <strain evidence="4 5">VK10A</strain>
    </source>
</reference>
<evidence type="ECO:0000313" key="4">
    <source>
        <dbReference type="EMBL" id="KAL3664428.1"/>
    </source>
</evidence>
<comment type="caution">
    <text evidence="4">The sequence shown here is derived from an EMBL/GenBank/DDBJ whole genome shotgun (WGS) entry which is preliminary data.</text>
</comment>
<feature type="compositionally biased region" description="Pro residues" evidence="2">
    <location>
        <begin position="15"/>
        <end position="26"/>
    </location>
</feature>
<evidence type="ECO:0000313" key="5">
    <source>
        <dbReference type="Proteomes" id="UP001632037"/>
    </source>
</evidence>
<evidence type="ECO:0000259" key="3">
    <source>
        <dbReference type="Pfam" id="PF21599"/>
    </source>
</evidence>
<accession>A0ABD3FBX2</accession>
<keyword evidence="1" id="KW-0175">Coiled coil</keyword>
<evidence type="ECO:0000256" key="2">
    <source>
        <dbReference type="SAM" id="MobiDB-lite"/>
    </source>
</evidence>
<dbReference type="Proteomes" id="UP001632037">
    <property type="component" value="Unassembled WGS sequence"/>
</dbReference>
<name>A0ABD3FBX2_9STRA</name>
<dbReference type="Pfam" id="PF21599">
    <property type="entry name" value="ZSWIM3_N"/>
    <property type="match status" value="1"/>
</dbReference>
<dbReference type="PANTHER" id="PTHR31569:SF4">
    <property type="entry name" value="SWIM-TYPE DOMAIN-CONTAINING PROTEIN"/>
    <property type="match status" value="1"/>
</dbReference>
<dbReference type="EMBL" id="JBIMZQ010000024">
    <property type="protein sequence ID" value="KAL3664428.1"/>
    <property type="molecule type" value="Genomic_DNA"/>
</dbReference>
<feature type="coiled-coil region" evidence="1">
    <location>
        <begin position="327"/>
        <end position="403"/>
    </location>
</feature>
<feature type="region of interest" description="Disordered" evidence="2">
    <location>
        <begin position="241"/>
        <end position="302"/>
    </location>
</feature>
<sequence length="455" mass="51118">MTVVEGDSERSAPSPTAPQTPTPQPDQAPLIHADFMTITVFPTWEAFYAFFEEYQRDTYQVYVSKTSTSITTRNRRLIEQLNTSERLRDYNYRLIPPEFKVYTRTLVCTHSGKPRSRSQGLRPKQSSRAMECPARINLLVQKKNDDSGWHIVVRTQVTSHNHPLDAASFVLHPRNRKVQDPMVLEAVNALRKAGVKRQKIRTYIEEKVPSKHVTRSDVNNLLARMKNDTEFISNAFVSRPSTPPAVTQVESTRPVDSAPVEHTRSGNDDTAVAVSFSLRGGSSGERELPTSQPASQQNNGNGVSVVNSVRRLRETTHVASGVFKLRVKRLEEQNLALFKQNNKLILQNRQYVADLDQASKKAAEKGTRLMAMQRSHASLKATLRALTQEMASLKEENARLNMLDQIQSDDLQYGGPVDEQLAAETEQPAKRSLPVDTSGSDGTVEFVIRPQKRSK</sequence>
<feature type="region of interest" description="Disordered" evidence="2">
    <location>
        <begin position="410"/>
        <end position="455"/>
    </location>
</feature>
<dbReference type="AlphaFoldDB" id="A0ABD3FBX2"/>
<dbReference type="InterPro" id="IPR048325">
    <property type="entry name" value="ZSWIM3_N"/>
</dbReference>
<dbReference type="InterPro" id="IPR052579">
    <property type="entry name" value="Zinc_finger_SWIM"/>
</dbReference>
<organism evidence="4 5">
    <name type="scientific">Phytophthora oleae</name>
    <dbReference type="NCBI Taxonomy" id="2107226"/>
    <lineage>
        <taxon>Eukaryota</taxon>
        <taxon>Sar</taxon>
        <taxon>Stramenopiles</taxon>
        <taxon>Oomycota</taxon>
        <taxon>Peronosporomycetes</taxon>
        <taxon>Peronosporales</taxon>
        <taxon>Peronosporaceae</taxon>
        <taxon>Phytophthora</taxon>
    </lineage>
</organism>
<dbReference type="PANTHER" id="PTHR31569">
    <property type="entry name" value="SWIM-TYPE DOMAIN-CONTAINING PROTEIN"/>
    <property type="match status" value="1"/>
</dbReference>
<feature type="region of interest" description="Disordered" evidence="2">
    <location>
        <begin position="1"/>
        <end position="28"/>
    </location>
</feature>
<protein>
    <recommendedName>
        <fullName evidence="3">ZSWIM3 N-terminal domain-containing protein</fullName>
    </recommendedName>
</protein>
<evidence type="ECO:0000256" key="1">
    <source>
        <dbReference type="SAM" id="Coils"/>
    </source>
</evidence>
<feature type="domain" description="ZSWIM3 N-terminal" evidence="3">
    <location>
        <begin position="40"/>
        <end position="162"/>
    </location>
</feature>
<feature type="compositionally biased region" description="Polar residues" evidence="2">
    <location>
        <begin position="241"/>
        <end position="251"/>
    </location>
</feature>